<evidence type="ECO:0000313" key="2">
    <source>
        <dbReference type="EMBL" id="MFC4296671.1"/>
    </source>
</evidence>
<accession>A0ABV8RWQ8</accession>
<keyword evidence="1" id="KW-0812">Transmembrane</keyword>
<name>A0ABV8RWQ8_9BURK</name>
<feature type="transmembrane region" description="Helical" evidence="1">
    <location>
        <begin position="252"/>
        <end position="270"/>
    </location>
</feature>
<feature type="transmembrane region" description="Helical" evidence="1">
    <location>
        <begin position="20"/>
        <end position="47"/>
    </location>
</feature>
<organism evidence="2 3">
    <name type="scientific">Castellaniella hirudinis</name>
    <dbReference type="NCBI Taxonomy" id="1144617"/>
    <lineage>
        <taxon>Bacteria</taxon>
        <taxon>Pseudomonadati</taxon>
        <taxon>Pseudomonadota</taxon>
        <taxon>Betaproteobacteria</taxon>
        <taxon>Burkholderiales</taxon>
        <taxon>Alcaligenaceae</taxon>
        <taxon>Castellaniella</taxon>
    </lineage>
</organism>
<comment type="caution">
    <text evidence="2">The sequence shown here is derived from an EMBL/GenBank/DDBJ whole genome shotgun (WGS) entry which is preliminary data.</text>
</comment>
<feature type="transmembrane region" description="Helical" evidence="1">
    <location>
        <begin position="90"/>
        <end position="109"/>
    </location>
</feature>
<feature type="transmembrane region" description="Helical" evidence="1">
    <location>
        <begin position="149"/>
        <end position="176"/>
    </location>
</feature>
<dbReference type="Proteomes" id="UP001595756">
    <property type="component" value="Unassembled WGS sequence"/>
</dbReference>
<feature type="transmembrane region" description="Helical" evidence="1">
    <location>
        <begin position="115"/>
        <end position="137"/>
    </location>
</feature>
<sequence length="271" mass="31112">MDDPLPAEFSRYRKAQLADLYALYITQTLMLKTLLSFVQIIISIYWAGNIARQNQKIDELVTYLENGYDSFNKKLKDAKINESLLSLKKLYGWSAVLFFSMSFVLPRLIESNPSLFNVPLLVSFGSAFGWFSIKWCLHHRKTVQEIGPQILLMIFSPVLVGIFDLLFNISFMHIFATSLYSIPLPFDWEIPYFTNPIIIGLIFSILLASLFFFYYIITWIFTAPAAFVSVTIILLPVLFARFIHTIAPKKPFFGFTIILYAAAAFGSSWIE</sequence>
<gene>
    <name evidence="2" type="ORF">ACFO0J_01285</name>
</gene>
<feature type="transmembrane region" description="Helical" evidence="1">
    <location>
        <begin position="196"/>
        <end position="217"/>
    </location>
</feature>
<protein>
    <submittedName>
        <fullName evidence="2">Uncharacterized protein</fullName>
    </submittedName>
</protein>
<dbReference type="RefSeq" id="WP_376811254.1">
    <property type="nucleotide sequence ID" value="NZ_JBHSDY010000001.1"/>
</dbReference>
<reference evidence="3" key="1">
    <citation type="journal article" date="2019" name="Int. J. Syst. Evol. Microbiol.">
        <title>The Global Catalogue of Microorganisms (GCM) 10K type strain sequencing project: providing services to taxonomists for standard genome sequencing and annotation.</title>
        <authorList>
            <consortium name="The Broad Institute Genomics Platform"/>
            <consortium name="The Broad Institute Genome Sequencing Center for Infectious Disease"/>
            <person name="Wu L."/>
            <person name="Ma J."/>
        </authorList>
    </citation>
    <scope>NUCLEOTIDE SEQUENCE [LARGE SCALE GENOMIC DNA]</scope>
    <source>
        <strain evidence="3">CGMCC 1.19029</strain>
    </source>
</reference>
<keyword evidence="1" id="KW-0472">Membrane</keyword>
<feature type="transmembrane region" description="Helical" evidence="1">
    <location>
        <begin position="224"/>
        <end position="246"/>
    </location>
</feature>
<evidence type="ECO:0000313" key="3">
    <source>
        <dbReference type="Proteomes" id="UP001595756"/>
    </source>
</evidence>
<keyword evidence="1" id="KW-1133">Transmembrane helix</keyword>
<evidence type="ECO:0000256" key="1">
    <source>
        <dbReference type="SAM" id="Phobius"/>
    </source>
</evidence>
<keyword evidence="3" id="KW-1185">Reference proteome</keyword>
<dbReference type="EMBL" id="JBHSDY010000001">
    <property type="protein sequence ID" value="MFC4296671.1"/>
    <property type="molecule type" value="Genomic_DNA"/>
</dbReference>
<proteinExistence type="predicted"/>